<dbReference type="SUPFAM" id="SSF49842">
    <property type="entry name" value="TNF-like"/>
    <property type="match status" value="1"/>
</dbReference>
<evidence type="ECO:0000256" key="8">
    <source>
        <dbReference type="ARBA" id="ARBA00023136"/>
    </source>
</evidence>
<keyword evidence="7 11" id="KW-1133">Transmembrane helix</keyword>
<dbReference type="InterPro" id="IPR006052">
    <property type="entry name" value="TNF_dom"/>
</dbReference>
<dbReference type="PANTHER" id="PTHR11471:SF23">
    <property type="entry name" value="TUMOR NECROSIS FACTOR"/>
    <property type="match status" value="1"/>
</dbReference>
<protein>
    <recommendedName>
        <fullName evidence="3">Tumor necrosis factor</fullName>
    </recommendedName>
    <alternativeName>
        <fullName evidence="10">TNF-alpha</fullName>
    </alternativeName>
</protein>
<evidence type="ECO:0000256" key="11">
    <source>
        <dbReference type="SAM" id="Phobius"/>
    </source>
</evidence>
<evidence type="ECO:0000256" key="3">
    <source>
        <dbReference type="ARBA" id="ARBA00013893"/>
    </source>
</evidence>
<dbReference type="Proteomes" id="UP001557470">
    <property type="component" value="Unassembled WGS sequence"/>
</dbReference>
<dbReference type="PANTHER" id="PTHR11471">
    <property type="entry name" value="TUMOR NECROSIS FACTOR FAMILY MEMBER"/>
    <property type="match status" value="1"/>
</dbReference>
<evidence type="ECO:0000259" key="12">
    <source>
        <dbReference type="PROSITE" id="PS50049"/>
    </source>
</evidence>
<keyword evidence="6" id="KW-0735">Signal-anchor</keyword>
<dbReference type="InterPro" id="IPR006053">
    <property type="entry name" value="TNF"/>
</dbReference>
<dbReference type="Pfam" id="PF00229">
    <property type="entry name" value="TNF"/>
    <property type="match status" value="1"/>
</dbReference>
<comment type="subcellular location">
    <subcellularLocation>
        <location evidence="1">Membrane</location>
        <topology evidence="1">Single-pass type II membrane protein</topology>
    </subcellularLocation>
</comment>
<evidence type="ECO:0000256" key="7">
    <source>
        <dbReference type="ARBA" id="ARBA00022989"/>
    </source>
</evidence>
<dbReference type="Gene3D" id="2.60.120.40">
    <property type="match status" value="1"/>
</dbReference>
<dbReference type="InterPro" id="IPR008983">
    <property type="entry name" value="Tumour_necrosis_fac-like_dom"/>
</dbReference>
<keyword evidence="8 11" id="KW-0472">Membrane</keyword>
<evidence type="ECO:0000256" key="6">
    <source>
        <dbReference type="ARBA" id="ARBA00022968"/>
    </source>
</evidence>
<dbReference type="PROSITE" id="PS50049">
    <property type="entry name" value="THD_2"/>
    <property type="match status" value="1"/>
</dbReference>
<evidence type="ECO:0000256" key="5">
    <source>
        <dbReference type="ARBA" id="ARBA00022692"/>
    </source>
</evidence>
<comment type="similarity">
    <text evidence="2">Belongs to the tumor necrosis factor family.</text>
</comment>
<dbReference type="SMART" id="SM00207">
    <property type="entry name" value="TNF"/>
    <property type="match status" value="1"/>
</dbReference>
<proteinExistence type="inferred from homology"/>
<evidence type="ECO:0000313" key="13">
    <source>
        <dbReference type="EMBL" id="KAL0961781.1"/>
    </source>
</evidence>
<keyword evidence="14" id="KW-1185">Reference proteome</keyword>
<sequence length="226" mass="25325">MENGLVPLDQEKPNQTHRWRLYGGLLVLVLCVSAAICFTLPAMKQDQVDKSNEIQHTLRQISENRKTAIHLEGYYDPTGKYNTSVEWSKDVNQGFNEGGLELKNNEVVIPRSGFYYVYTQASFQVSCKATADSEPTLVHITHRVDRWTSTIGCPTKKEYHPMLHTVRTVCESSSGSQSEGKWRSAVYMGAVFSLNKGDELKTVTSEKLLPQLDSSSGKNIFGVFAL</sequence>
<evidence type="ECO:0000256" key="2">
    <source>
        <dbReference type="ARBA" id="ARBA00008670"/>
    </source>
</evidence>
<accession>A0ABD0W9S6</accession>
<organism evidence="13 14">
    <name type="scientific">Umbra pygmaea</name>
    <name type="common">Eastern mudminnow</name>
    <dbReference type="NCBI Taxonomy" id="75934"/>
    <lineage>
        <taxon>Eukaryota</taxon>
        <taxon>Metazoa</taxon>
        <taxon>Chordata</taxon>
        <taxon>Craniata</taxon>
        <taxon>Vertebrata</taxon>
        <taxon>Euteleostomi</taxon>
        <taxon>Actinopterygii</taxon>
        <taxon>Neopterygii</taxon>
        <taxon>Teleostei</taxon>
        <taxon>Protacanthopterygii</taxon>
        <taxon>Esociformes</taxon>
        <taxon>Umbridae</taxon>
        <taxon>Umbra</taxon>
    </lineage>
</organism>
<feature type="domain" description="THD" evidence="12">
    <location>
        <begin position="67"/>
        <end position="226"/>
    </location>
</feature>
<evidence type="ECO:0000256" key="9">
    <source>
        <dbReference type="ARBA" id="ARBA00023157"/>
    </source>
</evidence>
<keyword evidence="9" id="KW-1015">Disulfide bond</keyword>
<dbReference type="PRINTS" id="PR01234">
    <property type="entry name" value="TNECROSISFCT"/>
</dbReference>
<gene>
    <name evidence="13" type="ORF">UPYG_G00331650</name>
</gene>
<keyword evidence="5 11" id="KW-0812">Transmembrane</keyword>
<evidence type="ECO:0000256" key="4">
    <source>
        <dbReference type="ARBA" id="ARBA00022514"/>
    </source>
</evidence>
<evidence type="ECO:0000256" key="1">
    <source>
        <dbReference type="ARBA" id="ARBA00004606"/>
    </source>
</evidence>
<dbReference type="GO" id="GO:0005125">
    <property type="term" value="F:cytokine activity"/>
    <property type="evidence" value="ECO:0007669"/>
    <property type="project" value="UniProtKB-KW"/>
</dbReference>
<evidence type="ECO:0000256" key="10">
    <source>
        <dbReference type="ARBA" id="ARBA00029751"/>
    </source>
</evidence>
<dbReference type="CDD" id="cd00184">
    <property type="entry name" value="TNF"/>
    <property type="match status" value="1"/>
</dbReference>
<reference evidence="13 14" key="1">
    <citation type="submission" date="2024-06" db="EMBL/GenBank/DDBJ databases">
        <authorList>
            <person name="Pan Q."/>
            <person name="Wen M."/>
            <person name="Jouanno E."/>
            <person name="Zahm M."/>
            <person name="Klopp C."/>
            <person name="Cabau C."/>
            <person name="Louis A."/>
            <person name="Berthelot C."/>
            <person name="Parey E."/>
            <person name="Roest Crollius H."/>
            <person name="Montfort J."/>
            <person name="Robinson-Rechavi M."/>
            <person name="Bouchez O."/>
            <person name="Lampietro C."/>
            <person name="Lopez Roques C."/>
            <person name="Donnadieu C."/>
            <person name="Postlethwait J."/>
            <person name="Bobe J."/>
            <person name="Verreycken H."/>
            <person name="Guiguen Y."/>
        </authorList>
    </citation>
    <scope>NUCLEOTIDE SEQUENCE [LARGE SCALE GENOMIC DNA]</scope>
    <source>
        <strain evidence="13">Up_M1</strain>
        <tissue evidence="13">Testis</tissue>
    </source>
</reference>
<dbReference type="GO" id="GO:0016020">
    <property type="term" value="C:membrane"/>
    <property type="evidence" value="ECO:0007669"/>
    <property type="project" value="UniProtKB-SubCell"/>
</dbReference>
<dbReference type="AlphaFoldDB" id="A0ABD0W9S6"/>
<dbReference type="EMBL" id="JAGEUA010000011">
    <property type="protein sequence ID" value="KAL0961781.1"/>
    <property type="molecule type" value="Genomic_DNA"/>
</dbReference>
<comment type="caution">
    <text evidence="13">The sequence shown here is derived from an EMBL/GenBank/DDBJ whole genome shotgun (WGS) entry which is preliminary data.</text>
</comment>
<dbReference type="GO" id="GO:0005615">
    <property type="term" value="C:extracellular space"/>
    <property type="evidence" value="ECO:0007669"/>
    <property type="project" value="UniProtKB-KW"/>
</dbReference>
<evidence type="ECO:0000313" key="14">
    <source>
        <dbReference type="Proteomes" id="UP001557470"/>
    </source>
</evidence>
<name>A0ABD0W9S6_UMBPY</name>
<keyword evidence="4" id="KW-0202">Cytokine</keyword>
<feature type="transmembrane region" description="Helical" evidence="11">
    <location>
        <begin position="21"/>
        <end position="43"/>
    </location>
</feature>